<proteinExistence type="predicted"/>
<dbReference type="EMBL" id="JANHOG010001721">
    <property type="protein sequence ID" value="KAJ3532615.1"/>
    <property type="molecule type" value="Genomic_DNA"/>
</dbReference>
<protein>
    <submittedName>
        <fullName evidence="1">Uncharacterized protein</fullName>
    </submittedName>
</protein>
<keyword evidence="2" id="KW-1185">Reference proteome</keyword>
<gene>
    <name evidence="1" type="ORF">NM688_g7395</name>
</gene>
<reference evidence="1" key="1">
    <citation type="submission" date="2022-07" db="EMBL/GenBank/DDBJ databases">
        <title>Genome Sequence of Phlebia brevispora.</title>
        <authorList>
            <person name="Buettner E."/>
        </authorList>
    </citation>
    <scope>NUCLEOTIDE SEQUENCE</scope>
    <source>
        <strain evidence="1">MPL23</strain>
    </source>
</reference>
<organism evidence="1 2">
    <name type="scientific">Phlebia brevispora</name>
    <dbReference type="NCBI Taxonomy" id="194682"/>
    <lineage>
        <taxon>Eukaryota</taxon>
        <taxon>Fungi</taxon>
        <taxon>Dikarya</taxon>
        <taxon>Basidiomycota</taxon>
        <taxon>Agaricomycotina</taxon>
        <taxon>Agaricomycetes</taxon>
        <taxon>Polyporales</taxon>
        <taxon>Meruliaceae</taxon>
        <taxon>Phlebia</taxon>
    </lineage>
</organism>
<evidence type="ECO:0000313" key="2">
    <source>
        <dbReference type="Proteomes" id="UP001148662"/>
    </source>
</evidence>
<evidence type="ECO:0000313" key="1">
    <source>
        <dbReference type="EMBL" id="KAJ3532615.1"/>
    </source>
</evidence>
<name>A0ACC1S5K3_9APHY</name>
<sequence>MTVQGIPIGYTAIMLAVLASMGGFIFGYDTGQISDILLMDDFLERFAQCKDHTDVTTCKFSIVREGLIVALLSIGTLIGALGGSWIADFLGRRYAMTSECCMFMIGVIIQITSTKTWAQFAVGRLISGFGIGALSAAVPMYQAETAPPPIRGTLTATYQLFITLGILVSSNFERLLWYLAYEGLEEKDAETRRGACETLAGWMLKVKNDGKVQVPAEVLELARRDFVAERISDEQTLDTIRAYFKAEPSYVADPHTAVGLAAARIVAASNPPSTVQVVLSTAHPAKFSEAVTRALQGEPNFNFERDVLPPEFKGLLEKERRVIDVPAPDVELIVTARYGQQSNSIACSSVLRLRALSALTHTRIRTALECGIREHADARNSLSLILCLEMELTSACWFRPSATGPTVYLLLAIDTEDSAFSCHTTPPINSTPVCQYLPIVASEFMVAMVNIVSTSSGTVIDIAVLVLARVKDVWESFIASHGSSSLFNLASLLAMAMPTLSTYPLAQKTQSSSSSSRVAPRFSHFSVPNFRVPTLHGVAGNTGERLQYGVERTWDEDDQVIDGNHTETACRVSLAAAGLELHATKHTDGDIQKVIGCVDDVQEVHREAMV</sequence>
<comment type="caution">
    <text evidence="1">The sequence shown here is derived from an EMBL/GenBank/DDBJ whole genome shotgun (WGS) entry which is preliminary data.</text>
</comment>
<dbReference type="Proteomes" id="UP001148662">
    <property type="component" value="Unassembled WGS sequence"/>
</dbReference>
<accession>A0ACC1S5K3</accession>